<dbReference type="OrthoDB" id="8560623at2"/>
<dbReference type="Proteomes" id="UP000315434">
    <property type="component" value="Unassembled WGS sequence"/>
</dbReference>
<comment type="caution">
    <text evidence="3">The sequence shown here is derived from an EMBL/GenBank/DDBJ whole genome shotgun (WGS) entry which is preliminary data.</text>
</comment>
<name>A0A546XIA2_RHIRH</name>
<sequence length="418" mass="45226">MQRSYCAAILFFLAAVNAGAADCDAILNSSLMNQSLVVDQASASSAAKSSFCNMDYSQASSSSNTELAVQYGIFDGSGGHSSQKFNEWKSENCGDASNSSRTDQFRYEAQKALSARAVQAWEACVLQQPELTCYAKPNSDPDLLTIAINWRPPGSRETIVSRSRIVGGSNASDPSLQTQLYQPREKVFSGQDSILISRERARNVTVSLTVVYGEDIRRECSVFNAFRTEPAPERGPASVAIRWERVVPNFDTGPLLGRCDCLAVATDMNTRNLTATNNCTGEVLLMGVRESSPPQGFMLPPFLKQPGREWARVALAKNTNVVFEAKNSLPVGITAFSCPPMPTVPKFQQCVIRPSELPPGTPMSMCPVNASRFGEACTCPKFDNGRQVGVFNGDSLPLPPPGQVSTLPGTLTPVPQFR</sequence>
<evidence type="ECO:0000256" key="1">
    <source>
        <dbReference type="SAM" id="MobiDB-lite"/>
    </source>
</evidence>
<feature type="signal peptide" evidence="2">
    <location>
        <begin position="1"/>
        <end position="20"/>
    </location>
</feature>
<proteinExistence type="predicted"/>
<dbReference type="AlphaFoldDB" id="A0A546XIA2"/>
<accession>A0A546XIA2</accession>
<feature type="region of interest" description="Disordered" evidence="1">
    <location>
        <begin position="399"/>
        <end position="418"/>
    </location>
</feature>
<evidence type="ECO:0000313" key="3">
    <source>
        <dbReference type="EMBL" id="TRB00486.1"/>
    </source>
</evidence>
<dbReference type="RefSeq" id="WP_142841042.1">
    <property type="nucleotide sequence ID" value="NZ_SGNY01000003.1"/>
</dbReference>
<organism evidence="3 4">
    <name type="scientific">Rhizobium rhizogenes</name>
    <name type="common">Agrobacterium rhizogenes</name>
    <dbReference type="NCBI Taxonomy" id="359"/>
    <lineage>
        <taxon>Bacteria</taxon>
        <taxon>Pseudomonadati</taxon>
        <taxon>Pseudomonadota</taxon>
        <taxon>Alphaproteobacteria</taxon>
        <taxon>Hyphomicrobiales</taxon>
        <taxon>Rhizobiaceae</taxon>
        <taxon>Rhizobium/Agrobacterium group</taxon>
        <taxon>Rhizobium</taxon>
    </lineage>
</organism>
<gene>
    <name evidence="3" type="ORF">EXN68_12315</name>
</gene>
<evidence type="ECO:0000256" key="2">
    <source>
        <dbReference type="SAM" id="SignalP"/>
    </source>
</evidence>
<evidence type="ECO:0000313" key="4">
    <source>
        <dbReference type="Proteomes" id="UP000315434"/>
    </source>
</evidence>
<protein>
    <submittedName>
        <fullName evidence="3">Uncharacterized protein</fullName>
    </submittedName>
</protein>
<reference evidence="3 4" key="1">
    <citation type="journal article" date="2019" name="Appl. Microbiol. Biotechnol.">
        <title>Differential efficiency of wild type rhizogenic strains for rol gene transformation of plants.</title>
        <authorList>
            <person name="Desmet S."/>
            <person name="De Keyser E."/>
            <person name="Van Vaerenbergh J."/>
            <person name="Baeyen S."/>
            <person name="Van Huylenbroeck J."/>
            <person name="Geelen D."/>
            <person name="Dhooghe E."/>
        </authorList>
    </citation>
    <scope>NUCLEOTIDE SEQUENCE [LARGE SCALE GENOMIC DNA]</scope>
    <source>
        <strain evidence="3 4">GBBC3284</strain>
    </source>
</reference>
<feature type="chain" id="PRO_5021792785" evidence="2">
    <location>
        <begin position="21"/>
        <end position="418"/>
    </location>
</feature>
<dbReference type="EMBL" id="SGNY01000003">
    <property type="protein sequence ID" value="TRB00486.1"/>
    <property type="molecule type" value="Genomic_DNA"/>
</dbReference>
<keyword evidence="2" id="KW-0732">Signal</keyword>